<keyword evidence="2 5" id="KW-0812">Transmembrane</keyword>
<keyword evidence="3 5" id="KW-1133">Transmembrane helix</keyword>
<dbReference type="GO" id="GO:0012505">
    <property type="term" value="C:endomembrane system"/>
    <property type="evidence" value="ECO:0007669"/>
    <property type="project" value="UniProtKB-SubCell"/>
</dbReference>
<dbReference type="PANTHER" id="PTHR12479">
    <property type="entry name" value="LYSOSOMAL-ASSOCIATED TRANSMEMBRANE PROTEIN"/>
    <property type="match status" value="1"/>
</dbReference>
<dbReference type="GO" id="GO:0005765">
    <property type="term" value="C:lysosomal membrane"/>
    <property type="evidence" value="ECO:0007669"/>
    <property type="project" value="TreeGrafter"/>
</dbReference>
<dbReference type="Proteomes" id="UP000887540">
    <property type="component" value="Unplaced"/>
</dbReference>
<sequence length="205" mass="23542">MLSVIVEIWHLMWYLMSGNYSDTVVSSLLQIFLGSAIAGSVIYSLCKESAAFLLPYLLLQTMGLAAVIIILVALLFICIIHDYETIKSFLEFHGPQLMDNIGEKYLVYIGWGMVGSCIIVLALQIWLISIVFSCWQYFRDKQAYNHAKRLSRTLTRQFNANPHENIFNFRDRSESAGRMAWYYRVSNQTATNNRPSISYLKEDIA</sequence>
<feature type="transmembrane region" description="Helical" evidence="5">
    <location>
        <begin position="57"/>
        <end position="83"/>
    </location>
</feature>
<evidence type="ECO:0000313" key="7">
    <source>
        <dbReference type="WBParaSite" id="ACRNAN_scaffold5257.g30856.t1"/>
    </source>
</evidence>
<comment type="subcellular location">
    <subcellularLocation>
        <location evidence="1">Endomembrane system</location>
        <topology evidence="1">Multi-pass membrane protein</topology>
    </subcellularLocation>
</comment>
<organism evidence="6 7">
    <name type="scientific">Acrobeloides nanus</name>
    <dbReference type="NCBI Taxonomy" id="290746"/>
    <lineage>
        <taxon>Eukaryota</taxon>
        <taxon>Metazoa</taxon>
        <taxon>Ecdysozoa</taxon>
        <taxon>Nematoda</taxon>
        <taxon>Chromadorea</taxon>
        <taxon>Rhabditida</taxon>
        <taxon>Tylenchina</taxon>
        <taxon>Cephalobomorpha</taxon>
        <taxon>Cephaloboidea</taxon>
        <taxon>Cephalobidae</taxon>
        <taxon>Acrobeloides</taxon>
    </lineage>
</organism>
<evidence type="ECO:0000256" key="5">
    <source>
        <dbReference type="SAM" id="Phobius"/>
    </source>
</evidence>
<evidence type="ECO:0000256" key="4">
    <source>
        <dbReference type="ARBA" id="ARBA00023136"/>
    </source>
</evidence>
<dbReference type="InterPro" id="IPR051115">
    <property type="entry name" value="LAPTM_transporter"/>
</dbReference>
<evidence type="ECO:0000313" key="6">
    <source>
        <dbReference type="Proteomes" id="UP000887540"/>
    </source>
</evidence>
<evidence type="ECO:0000256" key="2">
    <source>
        <dbReference type="ARBA" id="ARBA00022692"/>
    </source>
</evidence>
<dbReference type="AlphaFoldDB" id="A0A914E1F7"/>
<protein>
    <submittedName>
        <fullName evidence="7">Uncharacterized protein</fullName>
    </submittedName>
</protein>
<reference evidence="7" key="1">
    <citation type="submission" date="2022-11" db="UniProtKB">
        <authorList>
            <consortium name="WormBaseParasite"/>
        </authorList>
    </citation>
    <scope>IDENTIFICATION</scope>
</reference>
<dbReference type="PANTHER" id="PTHR12479:SF16">
    <property type="entry name" value="CONSERVED PLASMA MEMBRANE PROTEIN"/>
    <property type="match status" value="1"/>
</dbReference>
<keyword evidence="4 5" id="KW-0472">Membrane</keyword>
<evidence type="ECO:0000256" key="1">
    <source>
        <dbReference type="ARBA" id="ARBA00004127"/>
    </source>
</evidence>
<keyword evidence="6" id="KW-1185">Reference proteome</keyword>
<dbReference type="WBParaSite" id="ACRNAN_scaffold5257.g30856.t1">
    <property type="protein sequence ID" value="ACRNAN_scaffold5257.g30856.t1"/>
    <property type="gene ID" value="ACRNAN_scaffold5257.g30856"/>
</dbReference>
<evidence type="ECO:0000256" key="3">
    <source>
        <dbReference type="ARBA" id="ARBA00022989"/>
    </source>
</evidence>
<name>A0A914E1F7_9BILA</name>
<accession>A0A914E1F7</accession>
<proteinExistence type="predicted"/>
<feature type="transmembrane region" description="Helical" evidence="5">
    <location>
        <begin position="105"/>
        <end position="138"/>
    </location>
</feature>
<feature type="transmembrane region" description="Helical" evidence="5">
    <location>
        <begin position="24"/>
        <end position="45"/>
    </location>
</feature>